<dbReference type="InterPro" id="IPR000825">
    <property type="entry name" value="SUF_FeS_clus_asmbl_SufBD_core"/>
</dbReference>
<sequence>MDPRRGGRCRVAAPAPRVQRRPRGPRPLAPPRFCSPTDRSTMTTALDTDVRPEDRFISAFEVNHGQALNGTNASIAQQREDAIERFAQLGIPTNDLEAWKYTNISKTIDRPYTLSLSPEGPSLDPSDIAPFTIDEMDAHRVVLVNGHVDESLSDIGDLPSGVVLSSLAQAGEEHPDIVEEHYGQYADFEDEALTALNTAFVQDGAFIYVPSGTIVEKPIFFLHITAGSEPLFLQPRHLFVVEDGAIAKVVEAQHSVTEAQTFTNTVSEAFVGERANLEHYLVQDEGANASQVHTRAGQQEDDSVYSTNTITFSGEVVRNNATIEVNGSFCESNLYGLCIGKDEMHVDNHTQMNHVQPDCSSNELYKHVLNDESTAVFNGKVLVTRGSQRIDAYQQNDTIVLTTDANIYTKPELEIYADDVVCSHGATTGQVDEEGVFYLRSRGLSERRAHILMLQAFTDEVLSEYKIDGLRNYITDKIRRRFGSYFE</sequence>
<organism evidence="5 6">
    <name type="scientific">Salinibacter ruber (strain M8)</name>
    <dbReference type="NCBI Taxonomy" id="761659"/>
    <lineage>
        <taxon>Bacteria</taxon>
        <taxon>Pseudomonadati</taxon>
        <taxon>Rhodothermota</taxon>
        <taxon>Rhodothermia</taxon>
        <taxon>Rhodothermales</taxon>
        <taxon>Salinibacteraceae</taxon>
        <taxon>Salinibacter</taxon>
    </lineage>
</organism>
<name>D5H8Z6_SALRM</name>
<dbReference type="InterPro" id="IPR055346">
    <property type="entry name" value="Fe-S_cluster_assembly_SufBD"/>
</dbReference>
<dbReference type="KEGG" id="srm:SRM_01580"/>
<dbReference type="PATRIC" id="fig|761659.10.peg.1728"/>
<dbReference type="PANTHER" id="PTHR43575:SF1">
    <property type="entry name" value="PROTEIN ABCI7, CHLOROPLASTIC"/>
    <property type="match status" value="1"/>
</dbReference>
<dbReference type="InterPro" id="IPR045595">
    <property type="entry name" value="SufBD_N"/>
</dbReference>
<reference evidence="5 6" key="1">
    <citation type="journal article" date="2010" name="ISME J.">
        <title>Fine-scale evolution: genomic, phenotypic and ecological differentiation in two coexisting Salinibacter ruber strains.</title>
        <authorList>
            <person name="Pena A."/>
            <person name="Teeling H."/>
            <person name="Huerta-Cepas J."/>
            <person name="Santos F."/>
            <person name="Yarza P."/>
            <person name="Brito-Echeverria J."/>
            <person name="Lucio M."/>
            <person name="Schmitt-Kopplin P."/>
            <person name="Meseguer I."/>
            <person name="Schenowitz C."/>
            <person name="Dossat C."/>
            <person name="Barbe V."/>
            <person name="Dopazo J."/>
            <person name="Rossello-Mora R."/>
            <person name="Schuler M."/>
            <person name="Glockner F.O."/>
            <person name="Amann R."/>
            <person name="Gabaldon T."/>
            <person name="Anton J."/>
        </authorList>
    </citation>
    <scope>NUCLEOTIDE SEQUENCE [LARGE SCALE GENOMIC DNA]</scope>
    <source>
        <strain evidence="5 6">M8</strain>
    </source>
</reference>
<dbReference type="SUPFAM" id="SSF101960">
    <property type="entry name" value="Stabilizer of iron transporter SufD"/>
    <property type="match status" value="1"/>
</dbReference>
<evidence type="ECO:0000313" key="5">
    <source>
        <dbReference type="EMBL" id="CBH24501.1"/>
    </source>
</evidence>
<dbReference type="EMBL" id="FP565814">
    <property type="protein sequence ID" value="CBH24501.1"/>
    <property type="molecule type" value="Genomic_DNA"/>
</dbReference>
<dbReference type="AlphaFoldDB" id="D5H8Z6"/>
<evidence type="ECO:0000256" key="2">
    <source>
        <dbReference type="SAM" id="MobiDB-lite"/>
    </source>
</evidence>
<dbReference type="Proteomes" id="UP000000933">
    <property type="component" value="Chromosome"/>
</dbReference>
<evidence type="ECO:0000313" key="6">
    <source>
        <dbReference type="Proteomes" id="UP000000933"/>
    </source>
</evidence>
<dbReference type="InterPro" id="IPR037284">
    <property type="entry name" value="SUF_FeS_clus_asmbl_SufBD_sf"/>
</dbReference>
<dbReference type="GO" id="GO:0016226">
    <property type="term" value="P:iron-sulfur cluster assembly"/>
    <property type="evidence" value="ECO:0007669"/>
    <property type="project" value="InterPro"/>
</dbReference>
<reference evidence="6" key="2">
    <citation type="submission" date="2010-04" db="EMBL/GenBank/DDBJ databases">
        <title>Genome sequence of Salinibacter ruber M8.</title>
        <authorList>
            <consortium name="Genoscope"/>
        </authorList>
    </citation>
    <scope>NUCLEOTIDE SEQUENCE [LARGE SCALE GENOMIC DNA]</scope>
    <source>
        <strain evidence="6">M8</strain>
    </source>
</reference>
<gene>
    <name evidence="5" type="primary">sufD</name>
    <name evidence="5" type="ordered locus">SRM_01580</name>
</gene>
<comment type="similarity">
    <text evidence="1">Belongs to the iron-sulfur cluster assembly SufBD family.</text>
</comment>
<proteinExistence type="inferred from homology"/>
<dbReference type="PANTHER" id="PTHR43575">
    <property type="entry name" value="PROTEIN ABCI7, CHLOROPLASTIC"/>
    <property type="match status" value="1"/>
</dbReference>
<evidence type="ECO:0000259" key="4">
    <source>
        <dbReference type="Pfam" id="PF19295"/>
    </source>
</evidence>
<dbReference type="InterPro" id="IPR011542">
    <property type="entry name" value="SUF_FeS_clus_asmbl_SufD"/>
</dbReference>
<dbReference type="NCBIfam" id="TIGR01981">
    <property type="entry name" value="sufD"/>
    <property type="match status" value="1"/>
</dbReference>
<accession>D5H8Z6</accession>
<evidence type="ECO:0000256" key="1">
    <source>
        <dbReference type="ARBA" id="ARBA00043967"/>
    </source>
</evidence>
<dbReference type="HOGENOM" id="CLU_026231_5_2_10"/>
<protein>
    <submittedName>
        <fullName evidence="5">FeS assembly protein SufD</fullName>
    </submittedName>
</protein>
<feature type="region of interest" description="Disordered" evidence="2">
    <location>
        <begin position="1"/>
        <end position="39"/>
    </location>
</feature>
<dbReference type="Pfam" id="PF19295">
    <property type="entry name" value="SufBD_N"/>
    <property type="match status" value="1"/>
</dbReference>
<evidence type="ECO:0000259" key="3">
    <source>
        <dbReference type="Pfam" id="PF01458"/>
    </source>
</evidence>
<dbReference type="Pfam" id="PF01458">
    <property type="entry name" value="SUFBD_core"/>
    <property type="match status" value="1"/>
</dbReference>
<feature type="domain" description="SUF system FeS cluster assembly SufBD core" evidence="3">
    <location>
        <begin position="229"/>
        <end position="457"/>
    </location>
</feature>
<feature type="domain" description="SUF system FeS cluster assembly SufBD N-terminal" evidence="4">
    <location>
        <begin position="53"/>
        <end position="219"/>
    </location>
</feature>